<dbReference type="Pfam" id="PF11020">
    <property type="entry name" value="DUF2610"/>
    <property type="match status" value="1"/>
</dbReference>
<accession>A0A858PY32</accession>
<evidence type="ECO:0008006" key="3">
    <source>
        <dbReference type="Google" id="ProtNLM"/>
    </source>
</evidence>
<reference evidence="1 2" key="1">
    <citation type="journal article" date="2020" name="Pathogens">
        <title>First Whole Genome Sequence of Anaplasma platys, an Obligate Intracellular Rickettsial Pathogen of Dogs.</title>
        <authorList>
            <person name="Llanes A."/>
            <person name="Rajeev S."/>
        </authorList>
    </citation>
    <scope>NUCLEOTIDE SEQUENCE [LARGE SCALE GENOMIC DNA]</scope>
    <source>
        <strain evidence="1 2">S3</strain>
    </source>
</reference>
<keyword evidence="2" id="KW-1185">Reference proteome</keyword>
<dbReference type="EMBL" id="CP046391">
    <property type="protein sequence ID" value="QJC27513.1"/>
    <property type="molecule type" value="Genomic_DNA"/>
</dbReference>
<organism evidence="1 2">
    <name type="scientific">Anaplasma platys</name>
    <dbReference type="NCBI Taxonomy" id="949"/>
    <lineage>
        <taxon>Bacteria</taxon>
        <taxon>Pseudomonadati</taxon>
        <taxon>Pseudomonadota</taxon>
        <taxon>Alphaproteobacteria</taxon>
        <taxon>Rickettsiales</taxon>
        <taxon>Anaplasmataceae</taxon>
        <taxon>Anaplasma</taxon>
    </lineage>
</organism>
<proteinExistence type="predicted"/>
<dbReference type="AlphaFoldDB" id="A0A858PY32"/>
<dbReference type="RefSeq" id="WP_169193149.1">
    <property type="nucleotide sequence ID" value="NZ_CP046391.1"/>
</dbReference>
<protein>
    <recommendedName>
        <fullName evidence="3">DUF2610 domain-containing protein</fullName>
    </recommendedName>
</protein>
<dbReference type="KEGG" id="aplt:ANPL_02160"/>
<dbReference type="InterPro" id="IPR021277">
    <property type="entry name" value="DUF2610"/>
</dbReference>
<name>A0A858PY32_9RICK</name>
<gene>
    <name evidence="1" type="ORF">ANPL_02160</name>
</gene>
<sequence length="90" mass="9909">MTVVKKFIIPCDFGGKTSPFAVYVGEPKPDAHPVQQQNTWLAKERGGQLPERVISSLEKLNKLAKENGICLADLCVYALKVAAKNNTDEH</sequence>
<dbReference type="Proteomes" id="UP000500930">
    <property type="component" value="Chromosome"/>
</dbReference>
<evidence type="ECO:0000313" key="2">
    <source>
        <dbReference type="Proteomes" id="UP000500930"/>
    </source>
</evidence>
<evidence type="ECO:0000313" key="1">
    <source>
        <dbReference type="EMBL" id="QJC27513.1"/>
    </source>
</evidence>